<reference evidence="3" key="1">
    <citation type="journal article" date="2019" name="Int. J. Syst. Evol. Microbiol.">
        <title>The Global Catalogue of Microorganisms (GCM) 10K type strain sequencing project: providing services to taxonomists for standard genome sequencing and annotation.</title>
        <authorList>
            <consortium name="The Broad Institute Genomics Platform"/>
            <consortium name="The Broad Institute Genome Sequencing Center for Infectious Disease"/>
            <person name="Wu L."/>
            <person name="Ma J."/>
        </authorList>
    </citation>
    <scope>NUCLEOTIDE SEQUENCE [LARGE SCALE GENOMIC DNA]</scope>
    <source>
        <strain evidence="3">CGMCC 1.15399</strain>
    </source>
</reference>
<gene>
    <name evidence="2" type="ORF">ACFSJ0_31385</name>
</gene>
<evidence type="ECO:0000313" key="2">
    <source>
        <dbReference type="EMBL" id="MFD1541590.1"/>
    </source>
</evidence>
<evidence type="ECO:0000259" key="1">
    <source>
        <dbReference type="Pfam" id="PF12770"/>
    </source>
</evidence>
<dbReference type="Pfam" id="PF12770">
    <property type="entry name" value="CHAT"/>
    <property type="match status" value="1"/>
</dbReference>
<sequence length="488" mass="54531">MNKNTYKNFDILIERYGDSYRARVLDSPSGQGAAHIFRLPFTDEQLEILLLRIGRRRGMRGAPPSSNVAAIEFGGSLYSAVFQEQVRAHLLMSLQSTEEEQSGLRIRIRLSNCPELADLPWEYLYDSERRRFICLSTRTPMVRFLELPEPSRVLSVTGPLRMLVVISNPNEPDFDELDVEREWANLEEALSAVVESGHVEIDRLDPPTLSRLDAQLRHRDYHILHFIGHGRFSPQVGYGELLFEDDSHRGLPVGAAQLATLLHDHGSLRLALLNACEGARTGHVDPLAGVAQTLVQQRIPAVVAMQFEISDHAAIAFSKVFYEMLAVGDPIDTCIAHARRAIYAIPNPVEWATPVLYLRAGDGQVFDVSSAPERIHSDAPPRKAPAAESPWRATVSTEKRSSMVRATIINVTLTSESHIIVVRWGWSDSLEVDGRIITKSMNDLNGDHTFVLTDGDRRLAAELTIKSKGMRYIVQSLVIDGQSLSWSD</sequence>
<evidence type="ECO:0000313" key="3">
    <source>
        <dbReference type="Proteomes" id="UP001597097"/>
    </source>
</evidence>
<protein>
    <submittedName>
        <fullName evidence="2">CHAT domain-containing protein</fullName>
    </submittedName>
</protein>
<feature type="domain" description="CHAT" evidence="1">
    <location>
        <begin position="74"/>
        <end position="356"/>
    </location>
</feature>
<dbReference type="EMBL" id="JBHUCM010000029">
    <property type="protein sequence ID" value="MFD1541590.1"/>
    <property type="molecule type" value="Genomic_DNA"/>
</dbReference>
<dbReference type="RefSeq" id="WP_219534539.1">
    <property type="nucleotide sequence ID" value="NZ_JAHKRM010000022.1"/>
</dbReference>
<proteinExistence type="predicted"/>
<name>A0ABW4GGA3_9ACTN</name>
<accession>A0ABW4GGA3</accession>
<dbReference type="Proteomes" id="UP001597097">
    <property type="component" value="Unassembled WGS sequence"/>
</dbReference>
<dbReference type="InterPro" id="IPR024983">
    <property type="entry name" value="CHAT_dom"/>
</dbReference>
<keyword evidence="3" id="KW-1185">Reference proteome</keyword>
<organism evidence="2 3">
    <name type="scientific">Nonomuraea guangzhouensis</name>
    <dbReference type="NCBI Taxonomy" id="1291555"/>
    <lineage>
        <taxon>Bacteria</taxon>
        <taxon>Bacillati</taxon>
        <taxon>Actinomycetota</taxon>
        <taxon>Actinomycetes</taxon>
        <taxon>Streptosporangiales</taxon>
        <taxon>Streptosporangiaceae</taxon>
        <taxon>Nonomuraea</taxon>
    </lineage>
</organism>
<comment type="caution">
    <text evidence="2">The sequence shown here is derived from an EMBL/GenBank/DDBJ whole genome shotgun (WGS) entry which is preliminary data.</text>
</comment>